<sequence>MADTDAPPWLTIVGIGEDGADGLSIASLAALSEAELVMGSARHLALLPALSCALEEWPVPFAEGVERLLSRRGQRIVVLASGDPFWFGAGSSIVHRLDAHEWTAYPAPSTFGLAAARLGWAIQDTACLGLHAAPLERLRPHLAPGARALVLLRDGDAVKRLADYLSMQGFGPSQLHVLERLGGPRERRRVVEAGAMTLADIAHPVAVGLEVYGEGSVLPATAGRPDALFEHDGQITKAPVRALTLSALAPRAGEMLWDIGAGSGSIAIEWLLAHPANRACAVEADPVRADRARANALALGVDRLEVLHGIAPEVLPEGPPPQAVFVGGGLSQGLLESLETRLPFGTRLVANAVTLESEVLLALWHERRGGSLLRIELADAAPLGGRRGWRSRYPVVQWSVTL</sequence>
<dbReference type="InterPro" id="IPR006365">
    <property type="entry name" value="Cbl_synth_CobL"/>
</dbReference>
<dbReference type="SUPFAM" id="SSF53335">
    <property type="entry name" value="S-adenosyl-L-methionine-dependent methyltransferases"/>
    <property type="match status" value="1"/>
</dbReference>
<dbReference type="InterPro" id="IPR029063">
    <property type="entry name" value="SAM-dependent_MTases_sf"/>
</dbReference>
<evidence type="ECO:0000256" key="5">
    <source>
        <dbReference type="ARBA" id="ARBA00022691"/>
    </source>
</evidence>
<proteinExistence type="predicted"/>
<evidence type="ECO:0000313" key="8">
    <source>
        <dbReference type="Proteomes" id="UP001361239"/>
    </source>
</evidence>
<organism evidence="7 8">
    <name type="scientific">Novosphingobium anseongense</name>
    <dbReference type="NCBI Taxonomy" id="3133436"/>
    <lineage>
        <taxon>Bacteria</taxon>
        <taxon>Pseudomonadati</taxon>
        <taxon>Pseudomonadota</taxon>
        <taxon>Alphaproteobacteria</taxon>
        <taxon>Sphingomonadales</taxon>
        <taxon>Sphingomonadaceae</taxon>
        <taxon>Novosphingobium</taxon>
    </lineage>
</organism>
<dbReference type="InterPro" id="IPR014008">
    <property type="entry name" value="Cbl_synth_MTase_CbiT"/>
</dbReference>
<evidence type="ECO:0000259" key="6">
    <source>
        <dbReference type="Pfam" id="PF00590"/>
    </source>
</evidence>
<comment type="caution">
    <text evidence="7">The sequence shown here is derived from an EMBL/GenBank/DDBJ whole genome shotgun (WGS) entry which is preliminary data.</text>
</comment>
<dbReference type="Proteomes" id="UP001361239">
    <property type="component" value="Unassembled WGS sequence"/>
</dbReference>
<keyword evidence="8" id="KW-1185">Reference proteome</keyword>
<name>A0ABU8RTR3_9SPHN</name>
<dbReference type="PANTHER" id="PTHR43182:SF1">
    <property type="entry name" value="COBALT-PRECORRIN-7 C(5)-METHYLTRANSFERASE"/>
    <property type="match status" value="1"/>
</dbReference>
<protein>
    <submittedName>
        <fullName evidence="7">Precorrin-6y C5,15-methyltransferase (Decarboxylating) subunit CbiE</fullName>
    </submittedName>
</protein>
<dbReference type="PIRSF" id="PIRSF036428">
    <property type="entry name" value="CobL"/>
    <property type="match status" value="1"/>
</dbReference>
<dbReference type="Gene3D" id="3.40.1010.10">
    <property type="entry name" value="Cobalt-precorrin-4 Transmethylase, Domain 1"/>
    <property type="match status" value="1"/>
</dbReference>
<dbReference type="CDD" id="cd02440">
    <property type="entry name" value="AdoMet_MTases"/>
    <property type="match status" value="1"/>
</dbReference>
<dbReference type="EMBL" id="JBBHJZ010000001">
    <property type="protein sequence ID" value="MEJ5976373.1"/>
    <property type="molecule type" value="Genomic_DNA"/>
</dbReference>
<dbReference type="PANTHER" id="PTHR43182">
    <property type="entry name" value="COBALT-PRECORRIN-6B C(15)-METHYLTRANSFERASE (DECARBOXYLATING)"/>
    <property type="match status" value="1"/>
</dbReference>
<dbReference type="NCBIfam" id="TIGR02469">
    <property type="entry name" value="CbiT"/>
    <property type="match status" value="1"/>
</dbReference>
<dbReference type="InterPro" id="IPR000878">
    <property type="entry name" value="4pyrrol_Mease"/>
</dbReference>
<dbReference type="CDD" id="cd11644">
    <property type="entry name" value="Precorrin-6Y-MT"/>
    <property type="match status" value="1"/>
</dbReference>
<evidence type="ECO:0000256" key="4">
    <source>
        <dbReference type="ARBA" id="ARBA00022679"/>
    </source>
</evidence>
<reference evidence="7 8" key="1">
    <citation type="submission" date="2024-03" db="EMBL/GenBank/DDBJ databases">
        <authorList>
            <person name="Jo J.-H."/>
        </authorList>
    </citation>
    <scope>NUCLEOTIDE SEQUENCE [LARGE SCALE GENOMIC DNA]</scope>
    <source>
        <strain evidence="7 8">PS1R-30</strain>
    </source>
</reference>
<dbReference type="InterPro" id="IPR035996">
    <property type="entry name" value="4pyrrol_Methylase_sf"/>
</dbReference>
<dbReference type="InterPro" id="IPR014777">
    <property type="entry name" value="4pyrrole_Mease_sub1"/>
</dbReference>
<dbReference type="Gene3D" id="3.40.50.150">
    <property type="entry name" value="Vaccinia Virus protein VP39"/>
    <property type="match status" value="1"/>
</dbReference>
<keyword evidence="3" id="KW-0489">Methyltransferase</keyword>
<gene>
    <name evidence="7" type="primary">cbiE</name>
    <name evidence="7" type="ORF">WG901_06995</name>
</gene>
<dbReference type="InterPro" id="IPR050714">
    <property type="entry name" value="Cobalamin_biosynth_MTase"/>
</dbReference>
<keyword evidence="2" id="KW-0169">Cobalamin biosynthesis</keyword>
<dbReference type="InterPro" id="IPR012818">
    <property type="entry name" value="CbiE"/>
</dbReference>
<dbReference type="NCBIfam" id="TIGR02467">
    <property type="entry name" value="CbiE"/>
    <property type="match status" value="1"/>
</dbReference>
<keyword evidence="4" id="KW-0808">Transferase</keyword>
<evidence type="ECO:0000256" key="1">
    <source>
        <dbReference type="ARBA" id="ARBA00004953"/>
    </source>
</evidence>
<evidence type="ECO:0000256" key="2">
    <source>
        <dbReference type="ARBA" id="ARBA00022573"/>
    </source>
</evidence>
<dbReference type="RefSeq" id="WP_339586287.1">
    <property type="nucleotide sequence ID" value="NZ_JBBHJZ010000001.1"/>
</dbReference>
<comment type="pathway">
    <text evidence="1">Cofactor biosynthesis; adenosylcobalamin biosynthesis.</text>
</comment>
<dbReference type="SUPFAM" id="SSF53790">
    <property type="entry name" value="Tetrapyrrole methylase"/>
    <property type="match status" value="1"/>
</dbReference>
<evidence type="ECO:0000313" key="7">
    <source>
        <dbReference type="EMBL" id="MEJ5976373.1"/>
    </source>
</evidence>
<evidence type="ECO:0000256" key="3">
    <source>
        <dbReference type="ARBA" id="ARBA00022603"/>
    </source>
</evidence>
<dbReference type="Pfam" id="PF00590">
    <property type="entry name" value="TP_methylase"/>
    <property type="match status" value="1"/>
</dbReference>
<keyword evidence="5" id="KW-0949">S-adenosyl-L-methionine</keyword>
<feature type="domain" description="Tetrapyrrole methylase" evidence="6">
    <location>
        <begin position="10"/>
        <end position="192"/>
    </location>
</feature>
<accession>A0ABU8RTR3</accession>